<evidence type="ECO:0000313" key="1">
    <source>
        <dbReference type="EMBL" id="KKN41047.1"/>
    </source>
</evidence>
<comment type="caution">
    <text evidence="1">The sequence shown here is derived from an EMBL/GenBank/DDBJ whole genome shotgun (WGS) entry which is preliminary data.</text>
</comment>
<protein>
    <submittedName>
        <fullName evidence="1">Uncharacterized protein</fullName>
    </submittedName>
</protein>
<name>A0A0F9QVP4_9ZZZZ</name>
<dbReference type="EMBL" id="LAZR01001671">
    <property type="protein sequence ID" value="KKN41047.1"/>
    <property type="molecule type" value="Genomic_DNA"/>
</dbReference>
<reference evidence="1" key="1">
    <citation type="journal article" date="2015" name="Nature">
        <title>Complex archaea that bridge the gap between prokaryotes and eukaryotes.</title>
        <authorList>
            <person name="Spang A."/>
            <person name="Saw J.H."/>
            <person name="Jorgensen S.L."/>
            <person name="Zaremba-Niedzwiedzka K."/>
            <person name="Martijn J."/>
            <person name="Lind A.E."/>
            <person name="van Eijk R."/>
            <person name="Schleper C."/>
            <person name="Guy L."/>
            <person name="Ettema T.J."/>
        </authorList>
    </citation>
    <scope>NUCLEOTIDE SEQUENCE</scope>
</reference>
<gene>
    <name evidence="1" type="ORF">LCGC14_0727350</name>
</gene>
<organism evidence="1">
    <name type="scientific">marine sediment metagenome</name>
    <dbReference type="NCBI Taxonomy" id="412755"/>
    <lineage>
        <taxon>unclassified sequences</taxon>
        <taxon>metagenomes</taxon>
        <taxon>ecological metagenomes</taxon>
    </lineage>
</organism>
<accession>A0A0F9QVP4</accession>
<proteinExistence type="predicted"/>
<dbReference type="AlphaFoldDB" id="A0A0F9QVP4"/>
<sequence>MLCEKCGLPITGLAGRCTHCDPMLDESQAPDTSHDVSCSTCSAPLALGSSGMIICTGCLHSEGACGCGETRPNPNPSMVSQREPPAEWWLRRLKFQINSLSENEEGLNRDGMYLLKFALYSTFIDLAGAALKQDKRRCTTPLWRCFRLV</sequence>